<name>A0A3E0U7D5_9GAMM</name>
<evidence type="ECO:0000313" key="3">
    <source>
        <dbReference type="EMBL" id="REL32463.1"/>
    </source>
</evidence>
<keyword evidence="4" id="KW-1185">Reference proteome</keyword>
<comment type="similarity">
    <text evidence="1">Belongs to the short-chain dehydrogenases/reductases (SDR) family.</text>
</comment>
<dbReference type="Gene3D" id="3.40.50.720">
    <property type="entry name" value="NAD(P)-binding Rossmann-like Domain"/>
    <property type="match status" value="1"/>
</dbReference>
<dbReference type="PANTHER" id="PTHR43639">
    <property type="entry name" value="OXIDOREDUCTASE, SHORT-CHAIN DEHYDROGENASE/REDUCTASE FAMILY (AFU_ORTHOLOGUE AFUA_5G02870)"/>
    <property type="match status" value="1"/>
</dbReference>
<sequence>MSKVVLVTGGSRGIGAATSIYLGKQGYSVCVNYRSNESEAIKVVTEIQQNGGSAIALQADVSQENEVNILFQKIDETLGKVTHLVNNAGILLPQMPVSEMTADRINKMLTTNVTSYFLCSREAIKRMVNGGSIVNVSSAAARLGSPHEYVDYAASKGAIDTLTKGLSFEVAGKNIRVNCVRPGFIYTEMHADGGEANRVERVKQQIPLQRGGSPEEVAAAIAFLLSNQASFVTGSFVDIAGGK</sequence>
<accession>A0A3E0U7D5</accession>
<dbReference type="CDD" id="cd05233">
    <property type="entry name" value="SDR_c"/>
    <property type="match status" value="1"/>
</dbReference>
<dbReference type="SUPFAM" id="SSF51735">
    <property type="entry name" value="NAD(P)-binding Rossmann-fold domains"/>
    <property type="match status" value="1"/>
</dbReference>
<dbReference type="FunFam" id="3.40.50.720:FF:000084">
    <property type="entry name" value="Short-chain dehydrogenase reductase"/>
    <property type="match status" value="1"/>
</dbReference>
<evidence type="ECO:0000256" key="1">
    <source>
        <dbReference type="ARBA" id="ARBA00006484"/>
    </source>
</evidence>
<dbReference type="InterPro" id="IPR036291">
    <property type="entry name" value="NAD(P)-bd_dom_sf"/>
</dbReference>
<dbReference type="InterPro" id="IPR002347">
    <property type="entry name" value="SDR_fam"/>
</dbReference>
<organism evidence="3 4">
    <name type="scientific">Thalassotalea euphylliae</name>
    <dbReference type="NCBI Taxonomy" id="1655234"/>
    <lineage>
        <taxon>Bacteria</taxon>
        <taxon>Pseudomonadati</taxon>
        <taxon>Pseudomonadota</taxon>
        <taxon>Gammaproteobacteria</taxon>
        <taxon>Alteromonadales</taxon>
        <taxon>Colwelliaceae</taxon>
        <taxon>Thalassotalea</taxon>
    </lineage>
</organism>
<dbReference type="PRINTS" id="PR00080">
    <property type="entry name" value="SDRFAMILY"/>
</dbReference>
<dbReference type="InterPro" id="IPR020904">
    <property type="entry name" value="Sc_DH/Rdtase_CS"/>
</dbReference>
<dbReference type="EMBL" id="QUOT01000001">
    <property type="protein sequence ID" value="REL32463.1"/>
    <property type="molecule type" value="Genomic_DNA"/>
</dbReference>
<protein>
    <submittedName>
        <fullName evidence="3">SDR family oxidoreductase</fullName>
    </submittedName>
</protein>
<dbReference type="AlphaFoldDB" id="A0A3E0U7D5"/>
<dbReference type="Pfam" id="PF13561">
    <property type="entry name" value="adh_short_C2"/>
    <property type="match status" value="1"/>
</dbReference>
<reference evidence="4" key="1">
    <citation type="submission" date="2018-08" db="EMBL/GenBank/DDBJ databases">
        <title>Thalassotalea euphylliae genome.</title>
        <authorList>
            <person name="Summers S."/>
            <person name="Rice S.A."/>
            <person name="Freckelton M.L."/>
            <person name="Nedved B.T."/>
            <person name="Hadfield M.G."/>
        </authorList>
    </citation>
    <scope>NUCLEOTIDE SEQUENCE [LARGE SCALE GENOMIC DNA]</scope>
    <source>
        <strain evidence="4">H3</strain>
    </source>
</reference>
<keyword evidence="2" id="KW-0560">Oxidoreductase</keyword>
<dbReference type="PANTHER" id="PTHR43639:SF1">
    <property type="entry name" value="SHORT-CHAIN DEHYDROGENASE_REDUCTASE FAMILY PROTEIN"/>
    <property type="match status" value="1"/>
</dbReference>
<dbReference type="RefSeq" id="WP_116018047.1">
    <property type="nucleotide sequence ID" value="NZ_QUOT01000001.1"/>
</dbReference>
<evidence type="ECO:0000313" key="4">
    <source>
        <dbReference type="Proteomes" id="UP000256899"/>
    </source>
</evidence>
<dbReference type="PRINTS" id="PR00081">
    <property type="entry name" value="GDHRDH"/>
</dbReference>
<dbReference type="GO" id="GO:0016491">
    <property type="term" value="F:oxidoreductase activity"/>
    <property type="evidence" value="ECO:0007669"/>
    <property type="project" value="UniProtKB-KW"/>
</dbReference>
<gene>
    <name evidence="3" type="ORF">DXX94_18045</name>
</gene>
<comment type="caution">
    <text evidence="3">The sequence shown here is derived from an EMBL/GenBank/DDBJ whole genome shotgun (WGS) entry which is preliminary data.</text>
</comment>
<evidence type="ECO:0000256" key="2">
    <source>
        <dbReference type="ARBA" id="ARBA00023002"/>
    </source>
</evidence>
<proteinExistence type="inferred from homology"/>
<dbReference type="PROSITE" id="PS00061">
    <property type="entry name" value="ADH_SHORT"/>
    <property type="match status" value="1"/>
</dbReference>
<dbReference type="Proteomes" id="UP000256899">
    <property type="component" value="Unassembled WGS sequence"/>
</dbReference>